<keyword evidence="2" id="KW-1015">Disulfide bond</keyword>
<dbReference type="PANTHER" id="PTHR12411">
    <property type="entry name" value="CYSTEINE PROTEASE FAMILY C1-RELATED"/>
    <property type="match status" value="1"/>
</dbReference>
<dbReference type="InterPro" id="IPR013128">
    <property type="entry name" value="Peptidase_C1A"/>
</dbReference>
<dbReference type="PROSITE" id="PS00639">
    <property type="entry name" value="THIOL_PROTEASE_HIS"/>
    <property type="match status" value="1"/>
</dbReference>
<organism evidence="7">
    <name type="scientific">Chlorella variabilis</name>
    <name type="common">Green alga</name>
    <dbReference type="NCBI Taxonomy" id="554065"/>
    <lineage>
        <taxon>Eukaryota</taxon>
        <taxon>Viridiplantae</taxon>
        <taxon>Chlorophyta</taxon>
        <taxon>core chlorophytes</taxon>
        <taxon>Trebouxiophyceae</taxon>
        <taxon>Chlorellales</taxon>
        <taxon>Chlorellaceae</taxon>
        <taxon>Chlorella clade</taxon>
        <taxon>Chlorella</taxon>
    </lineage>
</organism>
<dbReference type="eggNOG" id="KOG1543">
    <property type="taxonomic scope" value="Eukaryota"/>
</dbReference>
<dbReference type="KEGG" id="cvr:CHLNCDRAFT_139276"/>
<dbReference type="PRINTS" id="PR00705">
    <property type="entry name" value="PAPAIN"/>
</dbReference>
<gene>
    <name evidence="6" type="ORF">CHLNCDRAFT_139276</name>
</gene>
<dbReference type="InterPro" id="IPR038765">
    <property type="entry name" value="Papain-like_cys_pep_sf"/>
</dbReference>
<dbReference type="EMBL" id="GL433858">
    <property type="protein sequence ID" value="EFN52142.1"/>
    <property type="molecule type" value="Genomic_DNA"/>
</dbReference>
<feature type="signal peptide" evidence="3">
    <location>
        <begin position="1"/>
        <end position="18"/>
    </location>
</feature>
<keyword evidence="7" id="KW-1185">Reference proteome</keyword>
<evidence type="ECO:0000256" key="3">
    <source>
        <dbReference type="SAM" id="SignalP"/>
    </source>
</evidence>
<dbReference type="PROSITE" id="PS00139">
    <property type="entry name" value="THIOL_PROTEASE_CYS"/>
    <property type="match status" value="1"/>
</dbReference>
<dbReference type="GO" id="GO:0006508">
    <property type="term" value="P:proteolysis"/>
    <property type="evidence" value="ECO:0007669"/>
    <property type="project" value="InterPro"/>
</dbReference>
<dbReference type="OrthoDB" id="10253408at2759"/>
<dbReference type="FunFam" id="3.90.70.10:FF:000332">
    <property type="entry name" value="Cathepsin L1"/>
    <property type="match status" value="1"/>
</dbReference>
<dbReference type="SMART" id="SM00645">
    <property type="entry name" value="Pept_C1"/>
    <property type="match status" value="1"/>
</dbReference>
<evidence type="ECO:0000259" key="4">
    <source>
        <dbReference type="SMART" id="SM00645"/>
    </source>
</evidence>
<feature type="domain" description="Cathepsin propeptide inhibitor" evidence="5">
    <location>
        <begin position="46"/>
        <end position="102"/>
    </location>
</feature>
<accession>E1ZPX7</accession>
<evidence type="ECO:0000313" key="7">
    <source>
        <dbReference type="Proteomes" id="UP000008141"/>
    </source>
</evidence>
<dbReference type="AlphaFoldDB" id="E1ZPX7"/>
<evidence type="ECO:0000259" key="5">
    <source>
        <dbReference type="SMART" id="SM00848"/>
    </source>
</evidence>
<name>E1ZPX7_CHLVA</name>
<feature type="chain" id="PRO_5018752555" description="Peptidase C1A papain C-terminal domain-containing protein" evidence="3">
    <location>
        <begin position="19"/>
        <end position="388"/>
    </location>
</feature>
<dbReference type="SUPFAM" id="SSF54001">
    <property type="entry name" value="Cysteine proteinases"/>
    <property type="match status" value="1"/>
</dbReference>
<sequence length="388" mass="42085">MRGPVLLAGLLLVSLARARVSENSDSSLNLEPLTAQFALENPGQAFSQWQMTHGRSYKSASEARKRQAVFVENAKHVAEQNARNSGLVLALNQFADLTLEEFAATHLGYNPSLREGKEHTTTSFQYADANDLPSTVDWRKKNAVTPVKNQAMCGSCWAFSATGAVEGINAIRTGKLVSLSEQQLVDCDSEKDLGCGGGLMDFAFDYITKNGGIDSEDDYSYWGYGLICQRRKEADRHVVTIDGFEDVPKNDGEALKKAIAHQPVSLYHSGVVGDDACCQDLNHGVLAVGYDDGSKGGTPHYVIKNSWGEGWGEQGFFRLAAKSSEASGACGVYKAASYPLKKDATNPEVPTFCGYFGWTECPANSSCECRWSFLDLICFSWGCGANDA</sequence>
<dbReference type="Proteomes" id="UP000008141">
    <property type="component" value="Unassembled WGS sequence"/>
</dbReference>
<dbReference type="InterPro" id="IPR013201">
    <property type="entry name" value="Prot_inhib_I29"/>
</dbReference>
<dbReference type="Pfam" id="PF08246">
    <property type="entry name" value="Inhibitor_I29"/>
    <property type="match status" value="1"/>
</dbReference>
<dbReference type="InterPro" id="IPR039417">
    <property type="entry name" value="Peptidase_C1A_papain-like"/>
</dbReference>
<dbReference type="InterPro" id="IPR000169">
    <property type="entry name" value="Pept_cys_AS"/>
</dbReference>
<feature type="domain" description="Peptidase C1A papain C-terminal" evidence="4">
    <location>
        <begin position="132"/>
        <end position="340"/>
    </location>
</feature>
<dbReference type="CDD" id="cd02248">
    <property type="entry name" value="Peptidase_C1A"/>
    <property type="match status" value="1"/>
</dbReference>
<comment type="similarity">
    <text evidence="1">Belongs to the peptidase C1 family.</text>
</comment>
<proteinExistence type="inferred from homology"/>
<dbReference type="GO" id="GO:0008234">
    <property type="term" value="F:cysteine-type peptidase activity"/>
    <property type="evidence" value="ECO:0007669"/>
    <property type="project" value="InterPro"/>
</dbReference>
<reference evidence="6 7" key="1">
    <citation type="journal article" date="2010" name="Plant Cell">
        <title>The Chlorella variabilis NC64A genome reveals adaptation to photosymbiosis, coevolution with viruses, and cryptic sex.</title>
        <authorList>
            <person name="Blanc G."/>
            <person name="Duncan G."/>
            <person name="Agarkova I."/>
            <person name="Borodovsky M."/>
            <person name="Gurnon J."/>
            <person name="Kuo A."/>
            <person name="Lindquist E."/>
            <person name="Lucas S."/>
            <person name="Pangilinan J."/>
            <person name="Polle J."/>
            <person name="Salamov A."/>
            <person name="Terry A."/>
            <person name="Yamada T."/>
            <person name="Dunigan D.D."/>
            <person name="Grigoriev I.V."/>
            <person name="Claverie J.M."/>
            <person name="Van Etten J.L."/>
        </authorList>
    </citation>
    <scope>NUCLEOTIDE SEQUENCE [LARGE SCALE GENOMIC DNA]</scope>
    <source>
        <strain evidence="6 7">NC64A</strain>
    </source>
</reference>
<dbReference type="InterPro" id="IPR025660">
    <property type="entry name" value="Pept_his_AS"/>
</dbReference>
<dbReference type="GeneID" id="17351494"/>
<evidence type="ECO:0000313" key="6">
    <source>
        <dbReference type="EMBL" id="EFN52142.1"/>
    </source>
</evidence>
<evidence type="ECO:0008006" key="8">
    <source>
        <dbReference type="Google" id="ProtNLM"/>
    </source>
</evidence>
<evidence type="ECO:0000256" key="1">
    <source>
        <dbReference type="ARBA" id="ARBA00008455"/>
    </source>
</evidence>
<dbReference type="InParanoid" id="E1ZPX7"/>
<dbReference type="Gene3D" id="3.90.70.10">
    <property type="entry name" value="Cysteine proteinases"/>
    <property type="match status" value="1"/>
</dbReference>
<evidence type="ECO:0000256" key="2">
    <source>
        <dbReference type="ARBA" id="ARBA00023157"/>
    </source>
</evidence>
<keyword evidence="3" id="KW-0732">Signal</keyword>
<dbReference type="Pfam" id="PF00112">
    <property type="entry name" value="Peptidase_C1"/>
    <property type="match status" value="1"/>
</dbReference>
<dbReference type="RefSeq" id="XP_005844244.1">
    <property type="nucleotide sequence ID" value="XM_005844182.1"/>
</dbReference>
<dbReference type="OMA" id="YHEGVFT"/>
<dbReference type="SMART" id="SM00848">
    <property type="entry name" value="Inhibitor_I29"/>
    <property type="match status" value="1"/>
</dbReference>
<dbReference type="InterPro" id="IPR000668">
    <property type="entry name" value="Peptidase_C1A_C"/>
</dbReference>
<protein>
    <recommendedName>
        <fullName evidence="8">Peptidase C1A papain C-terminal domain-containing protein</fullName>
    </recommendedName>
</protein>
<dbReference type="STRING" id="554065.E1ZPX7"/>